<evidence type="ECO:0000313" key="2">
    <source>
        <dbReference type="Proteomes" id="UP000655225"/>
    </source>
</evidence>
<dbReference type="Proteomes" id="UP000655225">
    <property type="component" value="Unassembled WGS sequence"/>
</dbReference>
<name>A0A834ZLF2_TETSI</name>
<organism evidence="1 2">
    <name type="scientific">Tetracentron sinense</name>
    <name type="common">Spur-leaf</name>
    <dbReference type="NCBI Taxonomy" id="13715"/>
    <lineage>
        <taxon>Eukaryota</taxon>
        <taxon>Viridiplantae</taxon>
        <taxon>Streptophyta</taxon>
        <taxon>Embryophyta</taxon>
        <taxon>Tracheophyta</taxon>
        <taxon>Spermatophyta</taxon>
        <taxon>Magnoliopsida</taxon>
        <taxon>Trochodendrales</taxon>
        <taxon>Trochodendraceae</taxon>
        <taxon>Tetracentron</taxon>
    </lineage>
</organism>
<dbReference type="OrthoDB" id="1687502at2759"/>
<dbReference type="EMBL" id="JABCRI010000003">
    <property type="protein sequence ID" value="KAF8409361.1"/>
    <property type="molecule type" value="Genomic_DNA"/>
</dbReference>
<evidence type="ECO:0000313" key="1">
    <source>
        <dbReference type="EMBL" id="KAF8409361.1"/>
    </source>
</evidence>
<gene>
    <name evidence="1" type="ORF">HHK36_005436</name>
</gene>
<reference evidence="1 2" key="1">
    <citation type="submission" date="2020-04" db="EMBL/GenBank/DDBJ databases">
        <title>Plant Genome Project.</title>
        <authorList>
            <person name="Zhang R.-G."/>
        </authorList>
    </citation>
    <scope>NUCLEOTIDE SEQUENCE [LARGE SCALE GENOMIC DNA]</scope>
    <source>
        <strain evidence="1">YNK0</strain>
        <tissue evidence="1">Leaf</tissue>
    </source>
</reference>
<proteinExistence type="predicted"/>
<sequence>MEGGIDADAPLDYAAFQILSNPNRYEAFLCGDQKIEKLASDACNWNDMAPTRKVNAIPHAYFLEVQTASPDATKNSLSKYLALSQRNQSGDPQNKKSMFAYDSTNENGIMRNGTAQVSTPVNKVKPVKYDVSPAKVTQVERQSLTENEVSSNPSEEDRSIVCRKELASYKICISVSISNAKDPNGESRITQSHCTNHQKPFIFQPERVMTARSLEQPDFPLMWRAIQGAGLKWIC</sequence>
<dbReference type="AlphaFoldDB" id="A0A834ZLF2"/>
<comment type="caution">
    <text evidence="1">The sequence shown here is derived from an EMBL/GenBank/DDBJ whole genome shotgun (WGS) entry which is preliminary data.</text>
</comment>
<keyword evidence="2" id="KW-1185">Reference proteome</keyword>
<accession>A0A834ZLF2</accession>
<protein>
    <submittedName>
        <fullName evidence="1">Uncharacterized protein</fullName>
    </submittedName>
</protein>